<accession>A0A1C4AVG8</accession>
<keyword evidence="1" id="KW-0812">Transmembrane</keyword>
<gene>
    <name evidence="2" type="ORF">GA0061074_10737</name>
</gene>
<dbReference type="PANTHER" id="PTHR37309:SF1">
    <property type="entry name" value="SLR0284 PROTEIN"/>
    <property type="match status" value="1"/>
</dbReference>
<keyword evidence="1" id="KW-0472">Membrane</keyword>
<name>A0A1C4AVG8_9LACO</name>
<dbReference type="RefSeq" id="WP_092462744.1">
    <property type="nucleotide sequence ID" value="NZ_BJEE01000006.1"/>
</dbReference>
<dbReference type="InterPro" id="IPR007165">
    <property type="entry name" value="Phage_holin_4_2"/>
</dbReference>
<reference evidence="3" key="1">
    <citation type="submission" date="2016-08" db="EMBL/GenBank/DDBJ databases">
        <authorList>
            <person name="Varghese N."/>
            <person name="Submissions Spin"/>
        </authorList>
    </citation>
    <scope>NUCLEOTIDE SEQUENCE [LARGE SCALE GENOMIC DNA]</scope>
    <source>
        <strain evidence="3">R-53094</strain>
    </source>
</reference>
<feature type="transmembrane region" description="Helical" evidence="1">
    <location>
        <begin position="12"/>
        <end position="29"/>
    </location>
</feature>
<organism evidence="2 3">
    <name type="scientific">Weissella bombi</name>
    <dbReference type="NCBI Taxonomy" id="1505725"/>
    <lineage>
        <taxon>Bacteria</taxon>
        <taxon>Bacillati</taxon>
        <taxon>Bacillota</taxon>
        <taxon>Bacilli</taxon>
        <taxon>Lactobacillales</taxon>
        <taxon>Lactobacillaceae</taxon>
        <taxon>Weissella</taxon>
    </lineage>
</organism>
<sequence>MKTVTFKNFSFWQRIIINTITLLAMAGLFRNGLYISSIWTAILAAFILGILNALVKPVLHLLALPFTILTFGLFGLVINGVVLWLTAWVIGDGFKFASFGWAVFIAIIMSLVNLIISNYFSKSNQQT</sequence>
<feature type="transmembrane region" description="Helical" evidence="1">
    <location>
        <begin position="62"/>
        <end position="90"/>
    </location>
</feature>
<evidence type="ECO:0000313" key="3">
    <source>
        <dbReference type="Proteomes" id="UP000199268"/>
    </source>
</evidence>
<dbReference type="PANTHER" id="PTHR37309">
    <property type="entry name" value="SLR0284 PROTEIN"/>
    <property type="match status" value="1"/>
</dbReference>
<dbReference type="EMBL" id="FMAO01000007">
    <property type="protein sequence ID" value="SCB98458.1"/>
    <property type="molecule type" value="Genomic_DNA"/>
</dbReference>
<evidence type="ECO:0000256" key="1">
    <source>
        <dbReference type="SAM" id="Phobius"/>
    </source>
</evidence>
<dbReference type="OrthoDB" id="7205479at2"/>
<keyword evidence="1" id="KW-1133">Transmembrane helix</keyword>
<feature type="transmembrane region" description="Helical" evidence="1">
    <location>
        <begin position="35"/>
        <end position="55"/>
    </location>
</feature>
<evidence type="ECO:0000313" key="2">
    <source>
        <dbReference type="EMBL" id="SCB98458.1"/>
    </source>
</evidence>
<protein>
    <submittedName>
        <fullName evidence="2">Putative membrane protein</fullName>
    </submittedName>
</protein>
<dbReference type="Pfam" id="PF04020">
    <property type="entry name" value="Phage_holin_4_2"/>
    <property type="match status" value="1"/>
</dbReference>
<proteinExistence type="predicted"/>
<dbReference type="STRING" id="1505725.GA0061074_10737"/>
<dbReference type="AlphaFoldDB" id="A0A1C4AVG8"/>
<dbReference type="Proteomes" id="UP000199268">
    <property type="component" value="Unassembled WGS sequence"/>
</dbReference>
<keyword evidence="3" id="KW-1185">Reference proteome</keyword>
<feature type="transmembrane region" description="Helical" evidence="1">
    <location>
        <begin position="96"/>
        <end position="116"/>
    </location>
</feature>